<feature type="transmembrane region" description="Helical" evidence="2">
    <location>
        <begin position="266"/>
        <end position="286"/>
    </location>
</feature>
<sequence length="750" mass="85389">MKRSLVAGGSPTHAMEEDHEVTLDGVMEQIRSLVDRLLLEQERAALKSLPLEEPLRPPSRDTSKERRSVPSSPVALSPPSPPALPPNFVMFSLDEQDVPKPALPDERTPEMKTKTKSASVRSFSSDLKKDSCSDKRFSLFGADGGEEVNPKASSQSGESRQRANSGTLNTRPRTNTSTVSVSQPQQEEENPSEEQRDSSRKRTRKLSVNFSRPLKMEPEVTENTMRFQLHKNWNTCEAVGTIKLSPRPMQTVLVPKVQRAWTKQFVQAWALIAVLLILRDCFAIPLKSFGTDLTFWLIDVSAAMFWLLNNLVSIYMARYRNTIWHWFLAQTLLEVILVTPTFLDLINPGSSTMQAILRGLQLLRVLQIPTWYHITGFESTVREWLRHRSREFRAFWNVLWLGIWGSLFLHCLTCVWFAAGNYPGRWVYSRSVEWDSWDNQYRISLEWALARLPPSRMTENMQLESSMEKMVSLLGTGLAMLFGSIFTSIVTNDISDIRRQRRQEREAEYQVSDYLGMNPVSWDLQVQLSDYLQRNRTRVHRPSKKEMRAVLPQFLYRELCREALGPIFADHRFLENLLRKHSALQYELCANCLEEVCVVPEETIFHPGPICETMLFLASGHILYRRQSDGAGTSGQLLGVQKMEKNFKAVVPAGAHSMVEELTAGDWMCEPCLWTTWVYVGKAVAGLDTSLVGLSHSNLFGAVSLHKSAVSELVMYARRFVSELNDVCDDDLTDVQILKGSQALHLEEVD</sequence>
<dbReference type="InterPro" id="IPR018490">
    <property type="entry name" value="cNMP-bd_dom_sf"/>
</dbReference>
<dbReference type="AlphaFoldDB" id="A0A1Q9DQF1"/>
<keyword evidence="4" id="KW-1185">Reference proteome</keyword>
<feature type="transmembrane region" description="Helical" evidence="2">
    <location>
        <begin position="394"/>
        <end position="419"/>
    </location>
</feature>
<feature type="compositionally biased region" description="Basic and acidic residues" evidence="1">
    <location>
        <begin position="126"/>
        <end position="137"/>
    </location>
</feature>
<feature type="region of interest" description="Disordered" evidence="1">
    <location>
        <begin position="45"/>
        <end position="208"/>
    </location>
</feature>
<protein>
    <recommendedName>
        <fullName evidence="5">Cyclic nucleotide-binding domain-containing protein</fullName>
    </recommendedName>
</protein>
<evidence type="ECO:0000256" key="2">
    <source>
        <dbReference type="SAM" id="Phobius"/>
    </source>
</evidence>
<accession>A0A1Q9DQF1</accession>
<proteinExistence type="predicted"/>
<evidence type="ECO:0000256" key="1">
    <source>
        <dbReference type="SAM" id="MobiDB-lite"/>
    </source>
</evidence>
<dbReference type="PANTHER" id="PTHR45689">
    <property type="entry name" value="I[[H]] CHANNEL, ISOFORM E"/>
    <property type="match status" value="1"/>
</dbReference>
<evidence type="ECO:0000313" key="4">
    <source>
        <dbReference type="Proteomes" id="UP000186817"/>
    </source>
</evidence>
<feature type="compositionally biased region" description="Polar residues" evidence="1">
    <location>
        <begin position="151"/>
        <end position="174"/>
    </location>
</feature>
<reference evidence="3 4" key="1">
    <citation type="submission" date="2016-02" db="EMBL/GenBank/DDBJ databases">
        <title>Genome analysis of coral dinoflagellate symbionts highlights evolutionary adaptations to a symbiotic lifestyle.</title>
        <authorList>
            <person name="Aranda M."/>
            <person name="Li Y."/>
            <person name="Liew Y.J."/>
            <person name="Baumgarten S."/>
            <person name="Simakov O."/>
            <person name="Wilson M."/>
            <person name="Piel J."/>
            <person name="Ashoor H."/>
            <person name="Bougouffa S."/>
            <person name="Bajic V.B."/>
            <person name="Ryu T."/>
            <person name="Ravasi T."/>
            <person name="Bayer T."/>
            <person name="Micklem G."/>
            <person name="Kim H."/>
            <person name="Bhak J."/>
            <person name="Lajeunesse T.C."/>
            <person name="Voolstra C.R."/>
        </authorList>
    </citation>
    <scope>NUCLEOTIDE SEQUENCE [LARGE SCALE GENOMIC DNA]</scope>
    <source>
        <strain evidence="3 4">CCMP2467</strain>
    </source>
</reference>
<comment type="caution">
    <text evidence="3">The sequence shown here is derived from an EMBL/GenBank/DDBJ whole genome shotgun (WGS) entry which is preliminary data.</text>
</comment>
<feature type="compositionally biased region" description="Basic and acidic residues" evidence="1">
    <location>
        <begin position="53"/>
        <end position="68"/>
    </location>
</feature>
<feature type="region of interest" description="Disordered" evidence="1">
    <location>
        <begin position="1"/>
        <end position="20"/>
    </location>
</feature>
<keyword evidence="2" id="KW-0472">Membrane</keyword>
<dbReference type="SUPFAM" id="SSF51206">
    <property type="entry name" value="cAMP-binding domain-like"/>
    <property type="match status" value="1"/>
</dbReference>
<organism evidence="3 4">
    <name type="scientific">Symbiodinium microadriaticum</name>
    <name type="common">Dinoflagellate</name>
    <name type="synonym">Zooxanthella microadriatica</name>
    <dbReference type="NCBI Taxonomy" id="2951"/>
    <lineage>
        <taxon>Eukaryota</taxon>
        <taxon>Sar</taxon>
        <taxon>Alveolata</taxon>
        <taxon>Dinophyceae</taxon>
        <taxon>Suessiales</taxon>
        <taxon>Symbiodiniaceae</taxon>
        <taxon>Symbiodinium</taxon>
    </lineage>
</organism>
<dbReference type="OrthoDB" id="421716at2759"/>
<dbReference type="EMBL" id="LSRX01000435">
    <property type="protein sequence ID" value="OLP97374.1"/>
    <property type="molecule type" value="Genomic_DNA"/>
</dbReference>
<gene>
    <name evidence="3" type="ORF">AK812_SmicGene20302</name>
</gene>
<dbReference type="GO" id="GO:0098855">
    <property type="term" value="C:HCN channel complex"/>
    <property type="evidence" value="ECO:0007669"/>
    <property type="project" value="TreeGrafter"/>
</dbReference>
<dbReference type="Gene3D" id="2.60.120.10">
    <property type="entry name" value="Jelly Rolls"/>
    <property type="match status" value="1"/>
</dbReference>
<keyword evidence="2" id="KW-0812">Transmembrane</keyword>
<name>A0A1Q9DQF1_SYMMI</name>
<dbReference type="GO" id="GO:0035725">
    <property type="term" value="P:sodium ion transmembrane transport"/>
    <property type="evidence" value="ECO:0007669"/>
    <property type="project" value="TreeGrafter"/>
</dbReference>
<feature type="compositionally biased region" description="Pro residues" evidence="1">
    <location>
        <begin position="76"/>
        <end position="85"/>
    </location>
</feature>
<feature type="transmembrane region" description="Helical" evidence="2">
    <location>
        <begin position="470"/>
        <end position="492"/>
    </location>
</feature>
<evidence type="ECO:0000313" key="3">
    <source>
        <dbReference type="EMBL" id="OLP97374.1"/>
    </source>
</evidence>
<dbReference type="InterPro" id="IPR014710">
    <property type="entry name" value="RmlC-like_jellyroll"/>
</dbReference>
<evidence type="ECO:0008006" key="5">
    <source>
        <dbReference type="Google" id="ProtNLM"/>
    </source>
</evidence>
<keyword evidence="2" id="KW-1133">Transmembrane helix</keyword>
<feature type="compositionally biased region" description="Basic and acidic residues" evidence="1">
    <location>
        <begin position="103"/>
        <end position="113"/>
    </location>
</feature>
<dbReference type="InterPro" id="IPR051413">
    <property type="entry name" value="K/Na_HCN_channel"/>
</dbReference>
<feature type="transmembrane region" description="Helical" evidence="2">
    <location>
        <begin position="293"/>
        <end position="317"/>
    </location>
</feature>
<dbReference type="Proteomes" id="UP000186817">
    <property type="component" value="Unassembled WGS sequence"/>
</dbReference>
<dbReference type="GO" id="GO:0005249">
    <property type="term" value="F:voltage-gated potassium channel activity"/>
    <property type="evidence" value="ECO:0007669"/>
    <property type="project" value="TreeGrafter"/>
</dbReference>
<dbReference type="PANTHER" id="PTHR45689:SF5">
    <property type="entry name" value="I[[H]] CHANNEL, ISOFORM E"/>
    <property type="match status" value="1"/>
</dbReference>
<feature type="compositionally biased region" description="Low complexity" evidence="1">
    <location>
        <begin position="175"/>
        <end position="185"/>
    </location>
</feature>
<dbReference type="GO" id="GO:0003254">
    <property type="term" value="P:regulation of membrane depolarization"/>
    <property type="evidence" value="ECO:0007669"/>
    <property type="project" value="TreeGrafter"/>
</dbReference>